<dbReference type="OrthoDB" id="9152068at2"/>
<organism evidence="1 2">
    <name type="scientific">Caldimonas brevitalea</name>
    <dbReference type="NCBI Taxonomy" id="413882"/>
    <lineage>
        <taxon>Bacteria</taxon>
        <taxon>Pseudomonadati</taxon>
        <taxon>Pseudomonadota</taxon>
        <taxon>Betaproteobacteria</taxon>
        <taxon>Burkholderiales</taxon>
        <taxon>Sphaerotilaceae</taxon>
        <taxon>Caldimonas</taxon>
    </lineage>
</organism>
<dbReference type="EMBL" id="CP011371">
    <property type="protein sequence ID" value="AKJ27829.1"/>
    <property type="molecule type" value="Genomic_DNA"/>
</dbReference>
<dbReference type="STRING" id="413882.AAW51_1138"/>
<proteinExistence type="predicted"/>
<keyword evidence="2" id="KW-1185">Reference proteome</keyword>
<reference evidence="1 2" key="1">
    <citation type="submission" date="2015-05" db="EMBL/GenBank/DDBJ databases">
        <authorList>
            <person name="Tang B."/>
            <person name="Yu Y."/>
        </authorList>
    </citation>
    <scope>NUCLEOTIDE SEQUENCE [LARGE SCALE GENOMIC DNA]</scope>
    <source>
        <strain evidence="1 2">DSM 7029</strain>
    </source>
</reference>
<protein>
    <submittedName>
        <fullName evidence="1">Type III secretion protein, HrpB1</fullName>
    </submittedName>
</protein>
<dbReference type="AlphaFoldDB" id="A0A0G3BEK5"/>
<dbReference type="RefSeq" id="WP_047193830.1">
    <property type="nucleotide sequence ID" value="NZ_CP011371.1"/>
</dbReference>
<gene>
    <name evidence="1" type="ORF">AAW51_1138</name>
</gene>
<dbReference type="InterPro" id="IPR013394">
    <property type="entry name" value="T3SS_HrpB1/HrpK"/>
</dbReference>
<dbReference type="Proteomes" id="UP000035352">
    <property type="component" value="Chromosome"/>
</dbReference>
<sequence>MFTPQLPKPLVDLLADILVLGNELSASEDTLAVLRLIRKVRPKLQELAVMEAWQFIHAQDYASARRLLEDADRTGPPDAMVKAMLATCLYAEQDSLWQGYADEARALPADAETLDLLAAIDKLDGKVAPPVPVESIAAPDPGIGMRC</sequence>
<dbReference type="Pfam" id="PF09613">
    <property type="entry name" value="HrpB1_HrpK"/>
    <property type="match status" value="1"/>
</dbReference>
<dbReference type="KEGG" id="pbh:AAW51_1138"/>
<evidence type="ECO:0000313" key="2">
    <source>
        <dbReference type="Proteomes" id="UP000035352"/>
    </source>
</evidence>
<accession>A0A0G3BEK5</accession>
<evidence type="ECO:0000313" key="1">
    <source>
        <dbReference type="EMBL" id="AKJ27829.1"/>
    </source>
</evidence>
<name>A0A0G3BEK5_9BURK</name>